<organism evidence="2 3">
    <name type="scientific">Flavonifractor plautii</name>
    <name type="common">Fusobacterium plautii</name>
    <dbReference type="NCBI Taxonomy" id="292800"/>
    <lineage>
        <taxon>Bacteria</taxon>
        <taxon>Bacillati</taxon>
        <taxon>Bacillota</taxon>
        <taxon>Clostridia</taxon>
        <taxon>Eubacteriales</taxon>
        <taxon>Oscillospiraceae</taxon>
        <taxon>Flavonifractor</taxon>
    </lineage>
</organism>
<reference evidence="2 3" key="1">
    <citation type="journal article" date="2019" name="Nat. Med.">
        <title>A library of human gut bacterial isolates paired with longitudinal multiomics data enables mechanistic microbiome research.</title>
        <authorList>
            <person name="Poyet M."/>
            <person name="Groussin M."/>
            <person name="Gibbons S.M."/>
            <person name="Avila-Pacheco J."/>
            <person name="Jiang X."/>
            <person name="Kearney S.M."/>
            <person name="Perrotta A.R."/>
            <person name="Berdy B."/>
            <person name="Zhao S."/>
            <person name="Lieberman T.D."/>
            <person name="Swanson P.K."/>
            <person name="Smith M."/>
            <person name="Roesemann S."/>
            <person name="Alexander J.E."/>
            <person name="Rich S.A."/>
            <person name="Livny J."/>
            <person name="Vlamakis H."/>
            <person name="Clish C."/>
            <person name="Bullock K."/>
            <person name="Deik A."/>
            <person name="Scott J."/>
            <person name="Pierce K.A."/>
            <person name="Xavier R.J."/>
            <person name="Alm E.J."/>
        </authorList>
    </citation>
    <scope>NUCLEOTIDE SEQUENCE [LARGE SCALE GENOMIC DNA]</scope>
    <source>
        <strain evidence="2 3">BIOML-A2</strain>
    </source>
</reference>
<protein>
    <submittedName>
        <fullName evidence="2">Uncharacterized protein</fullName>
    </submittedName>
</protein>
<comment type="caution">
    <text evidence="2">The sequence shown here is derived from an EMBL/GenBank/DDBJ whole genome shotgun (WGS) entry which is preliminary data.</text>
</comment>
<name>A0A6I2QXC5_FLAPL</name>
<dbReference type="RefSeq" id="WP_172697204.1">
    <property type="nucleotide sequence ID" value="NZ_WKPR01000003.1"/>
</dbReference>
<evidence type="ECO:0000256" key="1">
    <source>
        <dbReference type="SAM" id="Coils"/>
    </source>
</evidence>
<dbReference type="Proteomes" id="UP000434475">
    <property type="component" value="Unassembled WGS sequence"/>
</dbReference>
<evidence type="ECO:0000313" key="3">
    <source>
        <dbReference type="Proteomes" id="UP000434475"/>
    </source>
</evidence>
<accession>A0A6I2QXC5</accession>
<sequence>MKKTIGNYTPDAGKVLKQSERVICCTGEDGMIYVTNGYLAYKFTPREYAAVVQPAVCCEAGSWTMNNGQKTGEPPTFDLAKTFQDAEHKAASMEALERCPLNLDTGKKRTAAAFYNVAQGFAALYNTQYLEALASGYTLRSPGSHAPAIAYQNGEPFAMILPIRIDDKISRAVKAYFTQPDDNAGNADERRAELRDKLAAAEAECAALRAELDKSKATQAAAEQAAQRANETAAAAIADTVAPSPKTAAPAAEPKTAAELIASRWSNVDGVTVTIKGAQTTSPVVWLTGDTDPHADEIKAQGGKWSNKRGAYYVRVA</sequence>
<dbReference type="AlphaFoldDB" id="A0A6I2QXC5"/>
<feature type="coiled-coil region" evidence="1">
    <location>
        <begin position="184"/>
        <end position="232"/>
    </location>
</feature>
<proteinExistence type="predicted"/>
<dbReference type="EMBL" id="WKPR01000003">
    <property type="protein sequence ID" value="MSB18439.1"/>
    <property type="molecule type" value="Genomic_DNA"/>
</dbReference>
<evidence type="ECO:0000313" key="2">
    <source>
        <dbReference type="EMBL" id="MSB18439.1"/>
    </source>
</evidence>
<gene>
    <name evidence="2" type="ORF">GKE97_02780</name>
</gene>
<keyword evidence="1" id="KW-0175">Coiled coil</keyword>